<name>A0A085VC55_PSESX</name>
<dbReference type="InterPro" id="IPR006143">
    <property type="entry name" value="RND_pump_MFP"/>
</dbReference>
<evidence type="ECO:0000256" key="2">
    <source>
        <dbReference type="ARBA" id="ARBA00009477"/>
    </source>
</evidence>
<organism evidence="11 12">
    <name type="scientific">Pseudomonas syringae</name>
    <dbReference type="NCBI Taxonomy" id="317"/>
    <lineage>
        <taxon>Bacteria</taxon>
        <taxon>Pseudomonadati</taxon>
        <taxon>Pseudomonadota</taxon>
        <taxon>Gammaproteobacteria</taxon>
        <taxon>Pseudomonadales</taxon>
        <taxon>Pseudomonadaceae</taxon>
        <taxon>Pseudomonas</taxon>
    </lineage>
</organism>
<feature type="coiled-coil region" evidence="5">
    <location>
        <begin position="91"/>
        <end position="156"/>
    </location>
</feature>
<feature type="domain" description="Multidrug resistance protein MdtA-like C-terminal permuted SH3" evidence="10">
    <location>
        <begin position="285"/>
        <end position="340"/>
    </location>
</feature>
<feature type="domain" description="Multidrug resistance protein MdtA-like barrel-sandwich hybrid" evidence="8">
    <location>
        <begin position="64"/>
        <end position="195"/>
    </location>
</feature>
<dbReference type="FunFam" id="2.40.30.170:FF:000014">
    <property type="entry name" value="Efflux RND transporter periplasmic adaptor subunit"/>
    <property type="match status" value="1"/>
</dbReference>
<evidence type="ECO:0000259" key="7">
    <source>
        <dbReference type="Pfam" id="PF25876"/>
    </source>
</evidence>
<keyword evidence="4 5" id="KW-0175">Coiled coil</keyword>
<dbReference type="Gene3D" id="2.40.50.100">
    <property type="match status" value="1"/>
</dbReference>
<protein>
    <submittedName>
        <fullName evidence="11">RND transporter</fullName>
    </submittedName>
</protein>
<comment type="subcellular location">
    <subcellularLocation>
        <location evidence="1">Cell envelope</location>
    </subcellularLocation>
</comment>
<evidence type="ECO:0000259" key="10">
    <source>
        <dbReference type="Pfam" id="PF25967"/>
    </source>
</evidence>
<evidence type="ECO:0000313" key="12">
    <source>
        <dbReference type="Proteomes" id="UP000028631"/>
    </source>
</evidence>
<evidence type="ECO:0000313" key="11">
    <source>
        <dbReference type="EMBL" id="KFE53018.1"/>
    </source>
</evidence>
<dbReference type="NCBIfam" id="TIGR01730">
    <property type="entry name" value="RND_mfp"/>
    <property type="match status" value="1"/>
</dbReference>
<dbReference type="RefSeq" id="WP_032630796.1">
    <property type="nucleotide sequence ID" value="NZ_JPQU01000067.1"/>
</dbReference>
<keyword evidence="3" id="KW-0813">Transport</keyword>
<feature type="chain" id="PRO_5001798698" evidence="6">
    <location>
        <begin position="23"/>
        <end position="366"/>
    </location>
</feature>
<evidence type="ECO:0000256" key="5">
    <source>
        <dbReference type="SAM" id="Coils"/>
    </source>
</evidence>
<feature type="signal peptide" evidence="6">
    <location>
        <begin position="1"/>
        <end position="22"/>
    </location>
</feature>
<gene>
    <name evidence="11" type="ORF">IV01_21340</name>
</gene>
<evidence type="ECO:0000256" key="4">
    <source>
        <dbReference type="ARBA" id="ARBA00023054"/>
    </source>
</evidence>
<dbReference type="EMBL" id="JPQU01000067">
    <property type="protein sequence ID" value="KFE53018.1"/>
    <property type="molecule type" value="Genomic_DNA"/>
</dbReference>
<dbReference type="PANTHER" id="PTHR30469:SF15">
    <property type="entry name" value="HLYD FAMILY OF SECRETION PROTEINS"/>
    <property type="match status" value="1"/>
</dbReference>
<feature type="domain" description="Multidrug resistance protein MdtA-like alpha-helical hairpin" evidence="7">
    <location>
        <begin position="98"/>
        <end position="167"/>
    </location>
</feature>
<dbReference type="Pfam" id="PF25954">
    <property type="entry name" value="Beta-barrel_RND_2"/>
    <property type="match status" value="1"/>
</dbReference>
<dbReference type="Proteomes" id="UP000028631">
    <property type="component" value="Unassembled WGS sequence"/>
</dbReference>
<dbReference type="Pfam" id="PF25876">
    <property type="entry name" value="HH_MFP_RND"/>
    <property type="match status" value="1"/>
</dbReference>
<dbReference type="InterPro" id="IPR058624">
    <property type="entry name" value="MdtA-like_HH"/>
</dbReference>
<dbReference type="Pfam" id="PF25967">
    <property type="entry name" value="RND-MFP_C"/>
    <property type="match status" value="1"/>
</dbReference>
<dbReference type="AlphaFoldDB" id="A0A085VC55"/>
<dbReference type="OrthoDB" id="9806939at2"/>
<dbReference type="PATRIC" id="fig|317.175.peg.4452"/>
<dbReference type="Pfam" id="PF25917">
    <property type="entry name" value="BSH_RND"/>
    <property type="match status" value="1"/>
</dbReference>
<dbReference type="InterPro" id="IPR058627">
    <property type="entry name" value="MdtA-like_C"/>
</dbReference>
<proteinExistence type="inferred from homology"/>
<comment type="similarity">
    <text evidence="2">Belongs to the membrane fusion protein (MFP) (TC 8.A.1) family.</text>
</comment>
<dbReference type="SUPFAM" id="SSF111369">
    <property type="entry name" value="HlyD-like secretion proteins"/>
    <property type="match status" value="1"/>
</dbReference>
<evidence type="ECO:0000256" key="1">
    <source>
        <dbReference type="ARBA" id="ARBA00004196"/>
    </source>
</evidence>
<dbReference type="InterPro" id="IPR058625">
    <property type="entry name" value="MdtA-like_BSH"/>
</dbReference>
<keyword evidence="6" id="KW-0732">Signal</keyword>
<dbReference type="GO" id="GO:0015562">
    <property type="term" value="F:efflux transmembrane transporter activity"/>
    <property type="evidence" value="ECO:0007669"/>
    <property type="project" value="TreeGrafter"/>
</dbReference>
<keyword evidence="12" id="KW-1185">Reference proteome</keyword>
<dbReference type="Gene3D" id="2.40.420.20">
    <property type="match status" value="1"/>
</dbReference>
<evidence type="ECO:0000256" key="6">
    <source>
        <dbReference type="SAM" id="SignalP"/>
    </source>
</evidence>
<dbReference type="InterPro" id="IPR058792">
    <property type="entry name" value="Beta-barrel_RND_2"/>
</dbReference>
<evidence type="ECO:0000259" key="9">
    <source>
        <dbReference type="Pfam" id="PF25954"/>
    </source>
</evidence>
<dbReference type="PROSITE" id="PS51257">
    <property type="entry name" value="PROKAR_LIPOPROTEIN"/>
    <property type="match status" value="1"/>
</dbReference>
<dbReference type="PANTHER" id="PTHR30469">
    <property type="entry name" value="MULTIDRUG RESISTANCE PROTEIN MDTA"/>
    <property type="match status" value="1"/>
</dbReference>
<dbReference type="Gene3D" id="1.10.287.470">
    <property type="entry name" value="Helix hairpin bin"/>
    <property type="match status" value="1"/>
</dbReference>
<dbReference type="GO" id="GO:1990281">
    <property type="term" value="C:efflux pump complex"/>
    <property type="evidence" value="ECO:0007669"/>
    <property type="project" value="TreeGrafter"/>
</dbReference>
<evidence type="ECO:0000259" key="8">
    <source>
        <dbReference type="Pfam" id="PF25917"/>
    </source>
</evidence>
<reference evidence="11 12" key="1">
    <citation type="submission" date="2014-07" db="EMBL/GenBank/DDBJ databases">
        <title>Draft Genome Sequences of Environmental Pseudomonas syringae strains.</title>
        <authorList>
            <person name="Baltrus D.A."/>
            <person name="Berge O."/>
            <person name="Morris C."/>
        </authorList>
    </citation>
    <scope>NUCLEOTIDE SEQUENCE [LARGE SCALE GENOMIC DNA]</scope>
    <source>
        <strain evidence="11 12">GAW0119</strain>
    </source>
</reference>
<dbReference type="Gene3D" id="2.40.30.170">
    <property type="match status" value="1"/>
</dbReference>
<comment type="caution">
    <text evidence="11">The sequence shown here is derived from an EMBL/GenBank/DDBJ whole genome shotgun (WGS) entry which is preliminary data.</text>
</comment>
<accession>A0A085VC55</accession>
<sequence>MLRKFLCLVPSLGLLSLLVACGQEPTSATVIRPAMVVQPLPSSQSTDSYPGEVRARFEPELAFRIGGKVSKRLVEEGQRVKLNQPLAELDAQDVRLQLDATRAQVAAAEANLQLVRSERDRYKTLMDRQMVSRSQFDNAENLYRSGEARLKQIKAELTVADNQTSYTVLRAPQDGVVAKRMVEVGQVVAAGQTVFTLAADGEREVLISLPEQNFSRFKIGQPVTVELWTQREQRFPGRIRELSPAADPRSRTFAARIAFAAGKIPADLGQSARVFIETERAVPLAVPLSAVTAEAGGSYVWRVAADNTLKRVPVKLGPYGQESVPVLEGLAASDWIVAAGVHVLHEGEQIRPVDRENRAVKLAGKE</sequence>
<feature type="domain" description="CusB-like beta-barrel" evidence="9">
    <location>
        <begin position="207"/>
        <end position="260"/>
    </location>
</feature>
<evidence type="ECO:0000256" key="3">
    <source>
        <dbReference type="ARBA" id="ARBA00022448"/>
    </source>
</evidence>